<evidence type="ECO:0000313" key="3">
    <source>
        <dbReference type="Proteomes" id="UP000824504"/>
    </source>
</evidence>
<evidence type="ECO:0000313" key="2">
    <source>
        <dbReference type="EMBL" id="QXT62280.1"/>
    </source>
</evidence>
<organism evidence="2 3">
    <name type="scientific">Tessaracoccus palaemonis</name>
    <dbReference type="NCBI Taxonomy" id="2829499"/>
    <lineage>
        <taxon>Bacteria</taxon>
        <taxon>Bacillati</taxon>
        <taxon>Actinomycetota</taxon>
        <taxon>Actinomycetes</taxon>
        <taxon>Propionibacteriales</taxon>
        <taxon>Propionibacteriaceae</taxon>
        <taxon>Tessaracoccus</taxon>
    </lineage>
</organism>
<dbReference type="EMBL" id="CP079216">
    <property type="protein sequence ID" value="QXT62280.1"/>
    <property type="molecule type" value="Genomic_DNA"/>
</dbReference>
<accession>A0ABX8SIM0</accession>
<feature type="domain" description="N-acetyltransferase" evidence="1">
    <location>
        <begin position="65"/>
        <end position="198"/>
    </location>
</feature>
<dbReference type="RefSeq" id="WP_219080974.1">
    <property type="nucleotide sequence ID" value="NZ_CP079216.1"/>
</dbReference>
<dbReference type="PANTHER" id="PTHR13170:SF16">
    <property type="entry name" value="PROTEIN O-GLCNACASE"/>
    <property type="match status" value="1"/>
</dbReference>
<dbReference type="InterPro" id="IPR000182">
    <property type="entry name" value="GNAT_dom"/>
</dbReference>
<dbReference type="PANTHER" id="PTHR13170">
    <property type="entry name" value="O-GLCNACASE"/>
    <property type="match status" value="1"/>
</dbReference>
<sequence length="198" mass="21627">MQQLRRFRPGDEDGISRVCLLTARFGGDATGMLSDDRLWGDVFALPYPARDPGLTFVVDDGDGTVVGYVLGTDDTSAFEAWFRYVWWPPRAPSAEGKDRVEAGLIGFADTLGAEPLPFLAEYPAHVHIDLLPAAQGGGWGRRLMERYVDELRARGVPGVHLGASSDNTNAVAFYRHLGWTELVAPDEAGTTFFGLRLA</sequence>
<dbReference type="GO" id="GO:0016746">
    <property type="term" value="F:acyltransferase activity"/>
    <property type="evidence" value="ECO:0007669"/>
    <property type="project" value="UniProtKB-KW"/>
</dbReference>
<dbReference type="InterPro" id="IPR051822">
    <property type="entry name" value="Glycosyl_Hydrolase_84"/>
</dbReference>
<keyword evidence="2" id="KW-0012">Acyltransferase</keyword>
<dbReference type="EC" id="2.3.1.-" evidence="2"/>
<protein>
    <submittedName>
        <fullName evidence="2">GNAT family N-acetyltransferase</fullName>
        <ecNumber evidence="2">2.3.1.-</ecNumber>
    </submittedName>
</protein>
<dbReference type="CDD" id="cd04301">
    <property type="entry name" value="NAT_SF"/>
    <property type="match status" value="1"/>
</dbReference>
<gene>
    <name evidence="2" type="ORF">KDB89_11015</name>
</gene>
<keyword evidence="2" id="KW-0808">Transferase</keyword>
<name>A0ABX8SIM0_9ACTN</name>
<dbReference type="Pfam" id="PF00583">
    <property type="entry name" value="Acetyltransf_1"/>
    <property type="match status" value="1"/>
</dbReference>
<proteinExistence type="predicted"/>
<evidence type="ECO:0000259" key="1">
    <source>
        <dbReference type="PROSITE" id="PS51186"/>
    </source>
</evidence>
<dbReference type="PROSITE" id="PS51186">
    <property type="entry name" value="GNAT"/>
    <property type="match status" value="1"/>
</dbReference>
<keyword evidence="3" id="KW-1185">Reference proteome</keyword>
<reference evidence="2 3" key="1">
    <citation type="submission" date="2021-07" db="EMBL/GenBank/DDBJ databases">
        <title>complete genome sequencing of Tessaracoccus sp.J1M15.</title>
        <authorList>
            <person name="Bae J.-W."/>
            <person name="Kim D.-y."/>
        </authorList>
    </citation>
    <scope>NUCLEOTIDE SEQUENCE [LARGE SCALE GENOMIC DNA]</scope>
    <source>
        <strain evidence="2 3">J1M15</strain>
    </source>
</reference>
<dbReference type="Proteomes" id="UP000824504">
    <property type="component" value="Chromosome"/>
</dbReference>